<proteinExistence type="predicted"/>
<feature type="compositionally biased region" description="Basic residues" evidence="3">
    <location>
        <begin position="88"/>
        <end position="103"/>
    </location>
</feature>
<dbReference type="Pfam" id="PF04912">
    <property type="entry name" value="Dynamitin"/>
    <property type="match status" value="1"/>
</dbReference>
<name>A0A6A6W3R0_9PEZI</name>
<dbReference type="RefSeq" id="XP_033599057.1">
    <property type="nucleotide sequence ID" value="XM_033748314.1"/>
</dbReference>
<dbReference type="GO" id="GO:0005737">
    <property type="term" value="C:cytoplasm"/>
    <property type="evidence" value="ECO:0007669"/>
    <property type="project" value="UniProtKB-SubCell"/>
</dbReference>
<evidence type="ECO:0000313" key="5">
    <source>
        <dbReference type="Proteomes" id="UP000799437"/>
    </source>
</evidence>
<evidence type="ECO:0000256" key="1">
    <source>
        <dbReference type="ARBA" id="ARBA00004496"/>
    </source>
</evidence>
<feature type="region of interest" description="Disordered" evidence="3">
    <location>
        <begin position="135"/>
        <end position="159"/>
    </location>
</feature>
<dbReference type="InterPro" id="IPR028133">
    <property type="entry name" value="Dynamitin"/>
</dbReference>
<protein>
    <recommendedName>
        <fullName evidence="6">Dynactin subunit</fullName>
    </recommendedName>
</protein>
<feature type="compositionally biased region" description="Acidic residues" evidence="3">
    <location>
        <begin position="342"/>
        <end position="353"/>
    </location>
</feature>
<organism evidence="4 5">
    <name type="scientific">Pseudovirgaria hyperparasitica</name>
    <dbReference type="NCBI Taxonomy" id="470096"/>
    <lineage>
        <taxon>Eukaryota</taxon>
        <taxon>Fungi</taxon>
        <taxon>Dikarya</taxon>
        <taxon>Ascomycota</taxon>
        <taxon>Pezizomycotina</taxon>
        <taxon>Dothideomycetes</taxon>
        <taxon>Dothideomycetes incertae sedis</taxon>
        <taxon>Acrospermales</taxon>
        <taxon>Acrospermaceae</taxon>
        <taxon>Pseudovirgaria</taxon>
    </lineage>
</organism>
<keyword evidence="5" id="KW-1185">Reference proteome</keyword>
<feature type="compositionally biased region" description="Low complexity" evidence="3">
    <location>
        <begin position="320"/>
        <end position="330"/>
    </location>
</feature>
<dbReference type="AlphaFoldDB" id="A0A6A6W3R0"/>
<sequence length="457" mass="50301">MAQIRKYANLNLPDLDNAPDVYETPELTEDASTLQDSTVRSPSPSQDGNASDDNSAVDRRRFNPTSARSHFRPARVDANNVDFSDRISHHKTSYRTSHRRRRGSNGQYGDLSDDEEEESKDRKLARLRREVAELKDQFDEEQMQKQEQSKNAELPESDPHADINRLAALLDKSYIERHNLSQGASEHFTATLQKYATYHHHPSTQHTSTPTRIPLRAPPAAPPQQQEYLLAQAADFDTRLAALEATLGLNSITMPDLGTNPPVFSVIQSLEQLDSQLSTIASTTPSTLDAHSRKVRELISDAEKLDAIRKTNELSAAASAASAGKSTAAGAGAGAGRRGSVADEEDKAEDEDPERVAKINALYGALDTIDRVSPTLPLVLERLRSLRLIHASAMTAGATLDAVEKRQVEQEAEIKGWRATLDKIEGRLGEGEKVTEGNIKTVEGWVGDIEKRIAKFS</sequence>
<evidence type="ECO:0000313" key="4">
    <source>
        <dbReference type="EMBL" id="KAF2756606.1"/>
    </source>
</evidence>
<feature type="region of interest" description="Disordered" evidence="3">
    <location>
        <begin position="1"/>
        <end position="123"/>
    </location>
</feature>
<gene>
    <name evidence="4" type="ORF">EJ05DRAFT_512238</name>
</gene>
<dbReference type="OrthoDB" id="4977at2759"/>
<evidence type="ECO:0000256" key="3">
    <source>
        <dbReference type="SAM" id="MobiDB-lite"/>
    </source>
</evidence>
<evidence type="ECO:0008006" key="6">
    <source>
        <dbReference type="Google" id="ProtNLM"/>
    </source>
</evidence>
<feature type="compositionally biased region" description="Polar residues" evidence="3">
    <location>
        <begin position="30"/>
        <end position="54"/>
    </location>
</feature>
<feature type="compositionally biased region" description="Basic and acidic residues" evidence="3">
    <location>
        <begin position="135"/>
        <end position="150"/>
    </location>
</feature>
<keyword evidence="2" id="KW-0963">Cytoplasm</keyword>
<dbReference type="EMBL" id="ML996575">
    <property type="protein sequence ID" value="KAF2756606.1"/>
    <property type="molecule type" value="Genomic_DNA"/>
</dbReference>
<dbReference type="Proteomes" id="UP000799437">
    <property type="component" value="Unassembled WGS sequence"/>
</dbReference>
<dbReference type="GO" id="GO:0007017">
    <property type="term" value="P:microtubule-based process"/>
    <property type="evidence" value="ECO:0007669"/>
    <property type="project" value="InterPro"/>
</dbReference>
<dbReference type="GeneID" id="54489368"/>
<reference evidence="4" key="1">
    <citation type="journal article" date="2020" name="Stud. Mycol.">
        <title>101 Dothideomycetes genomes: a test case for predicting lifestyles and emergence of pathogens.</title>
        <authorList>
            <person name="Haridas S."/>
            <person name="Albert R."/>
            <person name="Binder M."/>
            <person name="Bloem J."/>
            <person name="Labutti K."/>
            <person name="Salamov A."/>
            <person name="Andreopoulos B."/>
            <person name="Baker S."/>
            <person name="Barry K."/>
            <person name="Bills G."/>
            <person name="Bluhm B."/>
            <person name="Cannon C."/>
            <person name="Castanera R."/>
            <person name="Culley D."/>
            <person name="Daum C."/>
            <person name="Ezra D."/>
            <person name="Gonzalez J."/>
            <person name="Henrissat B."/>
            <person name="Kuo A."/>
            <person name="Liang C."/>
            <person name="Lipzen A."/>
            <person name="Lutzoni F."/>
            <person name="Magnuson J."/>
            <person name="Mondo S."/>
            <person name="Nolan M."/>
            <person name="Ohm R."/>
            <person name="Pangilinan J."/>
            <person name="Park H.-J."/>
            <person name="Ramirez L."/>
            <person name="Alfaro M."/>
            <person name="Sun H."/>
            <person name="Tritt A."/>
            <person name="Yoshinaga Y."/>
            <person name="Zwiers L.-H."/>
            <person name="Turgeon B."/>
            <person name="Goodwin S."/>
            <person name="Spatafora J."/>
            <person name="Crous P."/>
            <person name="Grigoriev I."/>
        </authorList>
    </citation>
    <scope>NUCLEOTIDE SEQUENCE</scope>
    <source>
        <strain evidence="4">CBS 121739</strain>
    </source>
</reference>
<feature type="region of interest" description="Disordered" evidence="3">
    <location>
        <begin position="320"/>
        <end position="354"/>
    </location>
</feature>
<dbReference type="GO" id="GO:0005869">
    <property type="term" value="C:dynactin complex"/>
    <property type="evidence" value="ECO:0007669"/>
    <property type="project" value="InterPro"/>
</dbReference>
<accession>A0A6A6W3R0</accession>
<comment type="subcellular location">
    <subcellularLocation>
        <location evidence="1">Cytoplasm</location>
    </subcellularLocation>
</comment>
<evidence type="ECO:0000256" key="2">
    <source>
        <dbReference type="ARBA" id="ARBA00022490"/>
    </source>
</evidence>
<dbReference type="PANTHER" id="PTHR15346">
    <property type="entry name" value="DYNACTIN SUBUNIT"/>
    <property type="match status" value="1"/>
</dbReference>